<dbReference type="AlphaFoldDB" id="A0A3L6EE29"/>
<name>A0A3L6EE29_MAIZE</name>
<sequence length="65" mass="7573">MRRRSCRPKGSVFAFANIDHMVQASRSSHHVYPVSIIFVLECHHNALHCTMCFYTPFAESDYLKQ</sequence>
<organism evidence="1">
    <name type="scientific">Zea mays</name>
    <name type="common">Maize</name>
    <dbReference type="NCBI Taxonomy" id="4577"/>
    <lineage>
        <taxon>Eukaryota</taxon>
        <taxon>Viridiplantae</taxon>
        <taxon>Streptophyta</taxon>
        <taxon>Embryophyta</taxon>
        <taxon>Tracheophyta</taxon>
        <taxon>Spermatophyta</taxon>
        <taxon>Magnoliopsida</taxon>
        <taxon>Liliopsida</taxon>
        <taxon>Poales</taxon>
        <taxon>Poaceae</taxon>
        <taxon>PACMAD clade</taxon>
        <taxon>Panicoideae</taxon>
        <taxon>Andropogonodae</taxon>
        <taxon>Andropogoneae</taxon>
        <taxon>Tripsacinae</taxon>
        <taxon>Zea</taxon>
    </lineage>
</organism>
<evidence type="ECO:0000313" key="1">
    <source>
        <dbReference type="EMBL" id="PWZ18291.1"/>
    </source>
</evidence>
<accession>A0A3L6EE29</accession>
<proteinExistence type="predicted"/>
<comment type="caution">
    <text evidence="1">The sequence shown here is derived from an EMBL/GenBank/DDBJ whole genome shotgun (WGS) entry which is preliminary data.</text>
</comment>
<dbReference type="EMBL" id="NCVQ01000007">
    <property type="protein sequence ID" value="PWZ18291.1"/>
    <property type="molecule type" value="Genomic_DNA"/>
</dbReference>
<protein>
    <submittedName>
        <fullName evidence="1">Uncharacterized protein</fullName>
    </submittedName>
</protein>
<reference evidence="1" key="1">
    <citation type="journal article" date="2018" name="Nat. Genet.">
        <title>Extensive intraspecific gene order and gene structural variations between Mo17 and other maize genomes.</title>
        <authorList>
            <person name="Sun S."/>
            <person name="Zhou Y."/>
            <person name="Chen J."/>
            <person name="Shi J."/>
            <person name="Zhao H."/>
            <person name="Zhao H."/>
            <person name="Song W."/>
            <person name="Zhang M."/>
            <person name="Cui Y."/>
            <person name="Dong X."/>
            <person name="Liu H."/>
            <person name="Ma X."/>
            <person name="Jiao Y."/>
            <person name="Wang B."/>
            <person name="Wei X."/>
            <person name="Stein J.C."/>
            <person name="Glaubitz J.C."/>
            <person name="Lu F."/>
            <person name="Yu G."/>
            <person name="Liang C."/>
            <person name="Fengler K."/>
            <person name="Li B."/>
            <person name="Rafalski A."/>
            <person name="Schnable P.S."/>
            <person name="Ware D.H."/>
            <person name="Buckler E.S."/>
            <person name="Lai J."/>
        </authorList>
    </citation>
    <scope>NUCLEOTIDE SEQUENCE [LARGE SCALE GENOMIC DNA]</scope>
    <source>
        <tissue evidence="1">Seedling</tissue>
    </source>
</reference>
<gene>
    <name evidence="1" type="ORF">Zm00014a_013805</name>
</gene>
<dbReference type="Proteomes" id="UP000251960">
    <property type="component" value="Chromosome 6"/>
</dbReference>